<comment type="caution">
    <text evidence="3">The sequence shown here is derived from an EMBL/GenBank/DDBJ whole genome shotgun (WGS) entry which is preliminary data.</text>
</comment>
<keyword evidence="4" id="KW-1185">Reference proteome</keyword>
<dbReference type="Pfam" id="PF14534">
    <property type="entry name" value="DUF4440"/>
    <property type="match status" value="1"/>
</dbReference>
<evidence type="ECO:0000313" key="3">
    <source>
        <dbReference type="EMBL" id="MBO2012652.1"/>
    </source>
</evidence>
<sequence length="159" mass="18267">MRKLFVIQLLAGILGLTLHTAAQQLNQSKEDAALRLVVANYENAWNRHDAKALAEQYHTDATWVNWFGAYSKGRQEIQEHYQTVHSTYFKASHYYTRSIEDVAFVKPDVAIMHVRTGLTGDERYPGQTFEFRRTIVLTKRDGAWRILAGQNAKLNEGIK</sequence>
<reference evidence="3 4" key="1">
    <citation type="submission" date="2021-03" db="EMBL/GenBank/DDBJ databases">
        <authorList>
            <person name="Kim M.K."/>
        </authorList>
    </citation>
    <scope>NUCLEOTIDE SEQUENCE [LARGE SCALE GENOMIC DNA]</scope>
    <source>
        <strain evidence="3 4">BT442</strain>
    </source>
</reference>
<protein>
    <submittedName>
        <fullName evidence="3">SgcJ/EcaC family oxidoreductase</fullName>
    </submittedName>
</protein>
<dbReference type="Proteomes" id="UP000664369">
    <property type="component" value="Unassembled WGS sequence"/>
</dbReference>
<feature type="domain" description="DUF4440" evidence="2">
    <location>
        <begin position="35"/>
        <end position="146"/>
    </location>
</feature>
<dbReference type="Gene3D" id="3.10.450.50">
    <property type="match status" value="1"/>
</dbReference>
<evidence type="ECO:0000313" key="4">
    <source>
        <dbReference type="Proteomes" id="UP000664369"/>
    </source>
</evidence>
<evidence type="ECO:0000256" key="1">
    <source>
        <dbReference type="SAM" id="SignalP"/>
    </source>
</evidence>
<dbReference type="RefSeq" id="WP_208178390.1">
    <property type="nucleotide sequence ID" value="NZ_JAGETZ010000019.1"/>
</dbReference>
<feature type="signal peptide" evidence="1">
    <location>
        <begin position="1"/>
        <end position="21"/>
    </location>
</feature>
<keyword evidence="1" id="KW-0732">Signal</keyword>
<feature type="chain" id="PRO_5045443052" evidence="1">
    <location>
        <begin position="22"/>
        <end position="159"/>
    </location>
</feature>
<name>A0ABS3QNG9_9BACT</name>
<dbReference type="SUPFAM" id="SSF54427">
    <property type="entry name" value="NTF2-like"/>
    <property type="match status" value="1"/>
</dbReference>
<gene>
    <name evidence="3" type="ORF">J4E00_26560</name>
</gene>
<dbReference type="NCBIfam" id="TIGR02246">
    <property type="entry name" value="SgcJ/EcaC family oxidoreductase"/>
    <property type="match status" value="1"/>
</dbReference>
<dbReference type="EMBL" id="JAGETZ010000019">
    <property type="protein sequence ID" value="MBO2012652.1"/>
    <property type="molecule type" value="Genomic_DNA"/>
</dbReference>
<evidence type="ECO:0000259" key="2">
    <source>
        <dbReference type="Pfam" id="PF14534"/>
    </source>
</evidence>
<dbReference type="CDD" id="cd00531">
    <property type="entry name" value="NTF2_like"/>
    <property type="match status" value="1"/>
</dbReference>
<dbReference type="InterPro" id="IPR027843">
    <property type="entry name" value="DUF4440"/>
</dbReference>
<organism evidence="3 4">
    <name type="scientific">Hymenobacter negativus</name>
    <dbReference type="NCBI Taxonomy" id="2795026"/>
    <lineage>
        <taxon>Bacteria</taxon>
        <taxon>Pseudomonadati</taxon>
        <taxon>Bacteroidota</taxon>
        <taxon>Cytophagia</taxon>
        <taxon>Cytophagales</taxon>
        <taxon>Hymenobacteraceae</taxon>
        <taxon>Hymenobacter</taxon>
    </lineage>
</organism>
<accession>A0ABS3QNG9</accession>
<dbReference type="InterPro" id="IPR032710">
    <property type="entry name" value="NTF2-like_dom_sf"/>
</dbReference>
<dbReference type="InterPro" id="IPR011944">
    <property type="entry name" value="Steroid_delta5-4_isomerase"/>
</dbReference>
<proteinExistence type="predicted"/>